<dbReference type="AlphaFoldDB" id="K3WRV1"/>
<dbReference type="EnsemblProtists" id="PYU1_T007695">
    <property type="protein sequence ID" value="PYU1_T007695"/>
    <property type="gene ID" value="PYU1_G007679"/>
</dbReference>
<accession>K3WRV1</accession>
<dbReference type="OMA" id="SHEKCAM"/>
<keyword evidence="3" id="KW-1185">Reference proteome</keyword>
<dbReference type="InParanoid" id="K3WRV1"/>
<proteinExistence type="predicted"/>
<reference evidence="3" key="2">
    <citation type="submission" date="2010-04" db="EMBL/GenBank/DDBJ databases">
        <authorList>
            <person name="Buell R."/>
            <person name="Hamilton J."/>
            <person name="Hostetler J."/>
        </authorList>
    </citation>
    <scope>NUCLEOTIDE SEQUENCE [LARGE SCALE GENOMIC DNA]</scope>
    <source>
        <strain evidence="3">DAOM:BR144</strain>
    </source>
</reference>
<dbReference type="EMBL" id="GL376585">
    <property type="status" value="NOT_ANNOTATED_CDS"/>
    <property type="molecule type" value="Genomic_DNA"/>
</dbReference>
<protein>
    <submittedName>
        <fullName evidence="2">Uncharacterized protein</fullName>
    </submittedName>
</protein>
<dbReference type="VEuPathDB" id="FungiDB:PYU1_G007679"/>
<feature type="compositionally biased region" description="Low complexity" evidence="1">
    <location>
        <begin position="10"/>
        <end position="35"/>
    </location>
</feature>
<feature type="region of interest" description="Disordered" evidence="1">
    <location>
        <begin position="1"/>
        <end position="54"/>
    </location>
</feature>
<dbReference type="eggNOG" id="ENOG502T3VI">
    <property type="taxonomic scope" value="Eukaryota"/>
</dbReference>
<evidence type="ECO:0000256" key="1">
    <source>
        <dbReference type="SAM" id="MobiDB-lite"/>
    </source>
</evidence>
<dbReference type="HOGENOM" id="CLU_086846_0_0_1"/>
<evidence type="ECO:0000313" key="3">
    <source>
        <dbReference type="Proteomes" id="UP000019132"/>
    </source>
</evidence>
<dbReference type="Proteomes" id="UP000019132">
    <property type="component" value="Unassembled WGS sequence"/>
</dbReference>
<organism evidence="2 3">
    <name type="scientific">Globisporangium ultimum (strain ATCC 200006 / CBS 805.95 / DAOM BR144)</name>
    <name type="common">Pythium ultimum</name>
    <dbReference type="NCBI Taxonomy" id="431595"/>
    <lineage>
        <taxon>Eukaryota</taxon>
        <taxon>Sar</taxon>
        <taxon>Stramenopiles</taxon>
        <taxon>Oomycota</taxon>
        <taxon>Peronosporomycetes</taxon>
        <taxon>Pythiales</taxon>
        <taxon>Pythiaceae</taxon>
        <taxon>Globisporangium</taxon>
    </lineage>
</organism>
<reference evidence="2" key="3">
    <citation type="submission" date="2015-02" db="UniProtKB">
        <authorList>
            <consortium name="EnsemblProtists"/>
        </authorList>
    </citation>
    <scope>IDENTIFICATION</scope>
    <source>
        <strain evidence="2">DAOM BR144</strain>
    </source>
</reference>
<sequence>MAHVPIPENSSTHSSQSSTSKGTTVTTAVSSSLSSEAATPEIPPSSGSPWPRRDPIQAQMLHEYNTLNSEIILNEQVMNDSLKLVQATMLTDMTSAMEELEQIEQIKTSIRDEMANRDAALAVLIAYTWRSRPQELESRVEQYGTLNIAHVHRASHEKCAMLASQIKDKQASVARVKAMLDTEFVSVSTGDGDTARIDKLSALRTQLAQAEQAVVALECEQLDEFMRLFQFSHGIRTLCQTAMTANLVSA</sequence>
<reference evidence="3" key="1">
    <citation type="journal article" date="2010" name="Genome Biol.">
        <title>Genome sequence of the necrotrophic plant pathogen Pythium ultimum reveals original pathogenicity mechanisms and effector repertoire.</title>
        <authorList>
            <person name="Levesque C.A."/>
            <person name="Brouwer H."/>
            <person name="Cano L."/>
            <person name="Hamilton J.P."/>
            <person name="Holt C."/>
            <person name="Huitema E."/>
            <person name="Raffaele S."/>
            <person name="Robideau G.P."/>
            <person name="Thines M."/>
            <person name="Win J."/>
            <person name="Zerillo M.M."/>
            <person name="Beakes G.W."/>
            <person name="Boore J.L."/>
            <person name="Busam D."/>
            <person name="Dumas B."/>
            <person name="Ferriera S."/>
            <person name="Fuerstenberg S.I."/>
            <person name="Gachon C.M."/>
            <person name="Gaulin E."/>
            <person name="Govers F."/>
            <person name="Grenville-Briggs L."/>
            <person name="Horner N."/>
            <person name="Hostetler J."/>
            <person name="Jiang R.H."/>
            <person name="Johnson J."/>
            <person name="Krajaejun T."/>
            <person name="Lin H."/>
            <person name="Meijer H.J."/>
            <person name="Moore B."/>
            <person name="Morris P."/>
            <person name="Phuntmart V."/>
            <person name="Puiu D."/>
            <person name="Shetty J."/>
            <person name="Stajich J.E."/>
            <person name="Tripathy S."/>
            <person name="Wawra S."/>
            <person name="van West P."/>
            <person name="Whitty B.R."/>
            <person name="Coutinho P.M."/>
            <person name="Henrissat B."/>
            <person name="Martin F."/>
            <person name="Thomas P.D."/>
            <person name="Tyler B.M."/>
            <person name="De Vries R.P."/>
            <person name="Kamoun S."/>
            <person name="Yandell M."/>
            <person name="Tisserat N."/>
            <person name="Buell C.R."/>
        </authorList>
    </citation>
    <scope>NUCLEOTIDE SEQUENCE</scope>
    <source>
        <strain evidence="3">DAOM:BR144</strain>
    </source>
</reference>
<evidence type="ECO:0000313" key="2">
    <source>
        <dbReference type="EnsemblProtists" id="PYU1_T007695"/>
    </source>
</evidence>
<name>K3WRV1_GLOUD</name>